<reference evidence="7 8" key="1">
    <citation type="submission" date="2020-08" db="EMBL/GenBank/DDBJ databases">
        <title>Genomic Encyclopedia of Type Strains, Phase IV (KMG-IV): sequencing the most valuable type-strain genomes for metagenomic binning, comparative biology and taxonomic classification.</title>
        <authorList>
            <person name="Goeker M."/>
        </authorList>
    </citation>
    <scope>NUCLEOTIDE SEQUENCE [LARGE SCALE GENOMIC DNA]</scope>
    <source>
        <strain evidence="7 8">DSM 27471</strain>
    </source>
</reference>
<dbReference type="NCBIfam" id="TIGR02937">
    <property type="entry name" value="sigma70-ECF"/>
    <property type="match status" value="1"/>
</dbReference>
<evidence type="ECO:0000259" key="6">
    <source>
        <dbReference type="Pfam" id="PF08281"/>
    </source>
</evidence>
<keyword evidence="4" id="KW-0804">Transcription</keyword>
<dbReference type="GO" id="GO:0016987">
    <property type="term" value="F:sigma factor activity"/>
    <property type="evidence" value="ECO:0007669"/>
    <property type="project" value="UniProtKB-KW"/>
</dbReference>
<feature type="domain" description="RNA polymerase sigma factor 70 region 4 type 2" evidence="6">
    <location>
        <begin position="121"/>
        <end position="167"/>
    </location>
</feature>
<keyword evidence="2" id="KW-0805">Transcription regulation</keyword>
<dbReference type="Pfam" id="PF08281">
    <property type="entry name" value="Sigma70_r4_2"/>
    <property type="match status" value="1"/>
</dbReference>
<dbReference type="EMBL" id="JACHYB010000002">
    <property type="protein sequence ID" value="MBB3188527.1"/>
    <property type="molecule type" value="Genomic_DNA"/>
</dbReference>
<gene>
    <name evidence="7" type="ORF">FHX64_002725</name>
</gene>
<dbReference type="RefSeq" id="WP_183414281.1">
    <property type="nucleotide sequence ID" value="NZ_JACHYB010000002.1"/>
</dbReference>
<evidence type="ECO:0000259" key="5">
    <source>
        <dbReference type="Pfam" id="PF04542"/>
    </source>
</evidence>
<dbReference type="PANTHER" id="PTHR43133">
    <property type="entry name" value="RNA POLYMERASE ECF-TYPE SIGMA FACTO"/>
    <property type="match status" value="1"/>
</dbReference>
<comment type="similarity">
    <text evidence="1">Belongs to the sigma-70 factor family. ECF subfamily.</text>
</comment>
<keyword evidence="8" id="KW-1185">Reference proteome</keyword>
<accession>A0A7W5DT21</accession>
<dbReference type="GO" id="GO:0006352">
    <property type="term" value="P:DNA-templated transcription initiation"/>
    <property type="evidence" value="ECO:0007669"/>
    <property type="project" value="InterPro"/>
</dbReference>
<sequence length="191" mass="22377">MNEEHYLLAELGQGNKEAFSLLFRKYYKDMVLFGGNYLYDKTRCEDIVQTIFAQLWENRETLVIETSLKSFLLRSVRNGCIDELRHRQSIREHESYTEAFGPLGDLDTENYILYSDLQAHLDEALDKLPEAYKQAFVMNRFDGLKYKEIALKLEISERTVEVRIGKAIGLLRHHLKDFLILILVILSLNKL</sequence>
<dbReference type="CDD" id="cd06171">
    <property type="entry name" value="Sigma70_r4"/>
    <property type="match status" value="1"/>
</dbReference>
<dbReference type="Gene3D" id="1.10.10.10">
    <property type="entry name" value="Winged helix-like DNA-binding domain superfamily/Winged helix DNA-binding domain"/>
    <property type="match status" value="1"/>
</dbReference>
<dbReference type="InterPro" id="IPR036388">
    <property type="entry name" value="WH-like_DNA-bd_sf"/>
</dbReference>
<dbReference type="SUPFAM" id="SSF88659">
    <property type="entry name" value="Sigma3 and sigma4 domains of RNA polymerase sigma factors"/>
    <property type="match status" value="1"/>
</dbReference>
<evidence type="ECO:0000313" key="8">
    <source>
        <dbReference type="Proteomes" id="UP000544222"/>
    </source>
</evidence>
<proteinExistence type="inferred from homology"/>
<evidence type="ECO:0000256" key="1">
    <source>
        <dbReference type="ARBA" id="ARBA00010641"/>
    </source>
</evidence>
<dbReference type="AlphaFoldDB" id="A0A7W5DT21"/>
<name>A0A7W5DT21_9PORP</name>
<dbReference type="SUPFAM" id="SSF88946">
    <property type="entry name" value="Sigma2 domain of RNA polymerase sigma factors"/>
    <property type="match status" value="1"/>
</dbReference>
<dbReference type="InterPro" id="IPR013324">
    <property type="entry name" value="RNA_pol_sigma_r3/r4-like"/>
</dbReference>
<dbReference type="Gene3D" id="1.10.1740.10">
    <property type="match status" value="1"/>
</dbReference>
<feature type="domain" description="RNA polymerase sigma-70 region 2" evidence="5">
    <location>
        <begin position="22"/>
        <end position="88"/>
    </location>
</feature>
<dbReference type="PANTHER" id="PTHR43133:SF46">
    <property type="entry name" value="RNA POLYMERASE SIGMA-70 FACTOR ECF SUBFAMILY"/>
    <property type="match status" value="1"/>
</dbReference>
<dbReference type="InterPro" id="IPR013325">
    <property type="entry name" value="RNA_pol_sigma_r2"/>
</dbReference>
<dbReference type="InterPro" id="IPR014284">
    <property type="entry name" value="RNA_pol_sigma-70_dom"/>
</dbReference>
<evidence type="ECO:0000256" key="4">
    <source>
        <dbReference type="ARBA" id="ARBA00023163"/>
    </source>
</evidence>
<evidence type="ECO:0000256" key="2">
    <source>
        <dbReference type="ARBA" id="ARBA00023015"/>
    </source>
</evidence>
<organism evidence="7 8">
    <name type="scientific">Microbacter margulisiae</name>
    <dbReference type="NCBI Taxonomy" id="1350067"/>
    <lineage>
        <taxon>Bacteria</taxon>
        <taxon>Pseudomonadati</taxon>
        <taxon>Bacteroidota</taxon>
        <taxon>Bacteroidia</taxon>
        <taxon>Bacteroidales</taxon>
        <taxon>Porphyromonadaceae</taxon>
        <taxon>Microbacter</taxon>
    </lineage>
</organism>
<dbReference type="InterPro" id="IPR007627">
    <property type="entry name" value="RNA_pol_sigma70_r2"/>
</dbReference>
<evidence type="ECO:0000256" key="3">
    <source>
        <dbReference type="ARBA" id="ARBA00023082"/>
    </source>
</evidence>
<dbReference type="NCBIfam" id="TIGR02985">
    <property type="entry name" value="Sig70_bacteroi1"/>
    <property type="match status" value="1"/>
</dbReference>
<dbReference type="Proteomes" id="UP000544222">
    <property type="component" value="Unassembled WGS sequence"/>
</dbReference>
<dbReference type="InterPro" id="IPR014327">
    <property type="entry name" value="RNA_pol_sigma70_bacteroid"/>
</dbReference>
<dbReference type="Pfam" id="PF04542">
    <property type="entry name" value="Sigma70_r2"/>
    <property type="match status" value="1"/>
</dbReference>
<evidence type="ECO:0000313" key="7">
    <source>
        <dbReference type="EMBL" id="MBB3188527.1"/>
    </source>
</evidence>
<dbReference type="InterPro" id="IPR013249">
    <property type="entry name" value="RNA_pol_sigma70_r4_t2"/>
</dbReference>
<protein>
    <submittedName>
        <fullName evidence="7">RNA polymerase sigma-70 factor (ECF subfamily)</fullName>
    </submittedName>
</protein>
<keyword evidence="3" id="KW-0731">Sigma factor</keyword>
<comment type="caution">
    <text evidence="7">The sequence shown here is derived from an EMBL/GenBank/DDBJ whole genome shotgun (WGS) entry which is preliminary data.</text>
</comment>
<dbReference type="GO" id="GO:0003677">
    <property type="term" value="F:DNA binding"/>
    <property type="evidence" value="ECO:0007669"/>
    <property type="project" value="InterPro"/>
</dbReference>
<dbReference type="InterPro" id="IPR039425">
    <property type="entry name" value="RNA_pol_sigma-70-like"/>
</dbReference>